<evidence type="ECO:0000313" key="3">
    <source>
        <dbReference type="Proteomes" id="UP000799779"/>
    </source>
</evidence>
<accession>A0A6A5WWC4</accession>
<feature type="compositionally biased region" description="Basic and acidic residues" evidence="1">
    <location>
        <begin position="7"/>
        <end position="20"/>
    </location>
</feature>
<dbReference type="AlphaFoldDB" id="A0A6A5WWC4"/>
<organism evidence="2 3">
    <name type="scientific">Amniculicola lignicola CBS 123094</name>
    <dbReference type="NCBI Taxonomy" id="1392246"/>
    <lineage>
        <taxon>Eukaryota</taxon>
        <taxon>Fungi</taxon>
        <taxon>Dikarya</taxon>
        <taxon>Ascomycota</taxon>
        <taxon>Pezizomycotina</taxon>
        <taxon>Dothideomycetes</taxon>
        <taxon>Pleosporomycetidae</taxon>
        <taxon>Pleosporales</taxon>
        <taxon>Amniculicolaceae</taxon>
        <taxon>Amniculicola</taxon>
    </lineage>
</organism>
<dbReference type="Proteomes" id="UP000799779">
    <property type="component" value="Unassembled WGS sequence"/>
</dbReference>
<evidence type="ECO:0000256" key="1">
    <source>
        <dbReference type="SAM" id="MobiDB-lite"/>
    </source>
</evidence>
<evidence type="ECO:0000313" key="2">
    <source>
        <dbReference type="EMBL" id="KAF2005907.1"/>
    </source>
</evidence>
<proteinExistence type="predicted"/>
<reference evidence="2" key="1">
    <citation type="journal article" date="2020" name="Stud. Mycol.">
        <title>101 Dothideomycetes genomes: a test case for predicting lifestyles and emergence of pathogens.</title>
        <authorList>
            <person name="Haridas S."/>
            <person name="Albert R."/>
            <person name="Binder M."/>
            <person name="Bloem J."/>
            <person name="Labutti K."/>
            <person name="Salamov A."/>
            <person name="Andreopoulos B."/>
            <person name="Baker S."/>
            <person name="Barry K."/>
            <person name="Bills G."/>
            <person name="Bluhm B."/>
            <person name="Cannon C."/>
            <person name="Castanera R."/>
            <person name="Culley D."/>
            <person name="Daum C."/>
            <person name="Ezra D."/>
            <person name="Gonzalez J."/>
            <person name="Henrissat B."/>
            <person name="Kuo A."/>
            <person name="Liang C."/>
            <person name="Lipzen A."/>
            <person name="Lutzoni F."/>
            <person name="Magnuson J."/>
            <person name="Mondo S."/>
            <person name="Nolan M."/>
            <person name="Ohm R."/>
            <person name="Pangilinan J."/>
            <person name="Park H.-J."/>
            <person name="Ramirez L."/>
            <person name="Alfaro M."/>
            <person name="Sun H."/>
            <person name="Tritt A."/>
            <person name="Yoshinaga Y."/>
            <person name="Zwiers L.-H."/>
            <person name="Turgeon B."/>
            <person name="Goodwin S."/>
            <person name="Spatafora J."/>
            <person name="Crous P."/>
            <person name="Grigoriev I."/>
        </authorList>
    </citation>
    <scope>NUCLEOTIDE SEQUENCE</scope>
    <source>
        <strain evidence="2">CBS 123094</strain>
    </source>
</reference>
<keyword evidence="3" id="KW-1185">Reference proteome</keyword>
<sequence length="78" mass="8399">MSSTARLRSEEGGRIHEAHSSARALSPLQQKLTVGDAPGPPAPKYEEGSIAITTQAPRAPEPSNFPPLLQVSRYKECM</sequence>
<name>A0A6A5WWC4_9PLEO</name>
<dbReference type="EMBL" id="ML977561">
    <property type="protein sequence ID" value="KAF2005907.1"/>
    <property type="molecule type" value="Genomic_DNA"/>
</dbReference>
<protein>
    <submittedName>
        <fullName evidence="2">Uncharacterized protein</fullName>
    </submittedName>
</protein>
<gene>
    <name evidence="2" type="ORF">P154DRAFT_518154</name>
</gene>
<feature type="region of interest" description="Disordered" evidence="1">
    <location>
        <begin position="1"/>
        <end position="46"/>
    </location>
</feature>